<reference evidence="1" key="1">
    <citation type="submission" date="2024-03" db="EMBL/GenBank/DDBJ databases">
        <title>Novel Streptomyces species of biotechnological and ecological value are a feature of Machair soil.</title>
        <authorList>
            <person name="Prole J.R."/>
            <person name="Goodfellow M."/>
            <person name="Allenby N."/>
            <person name="Ward A.C."/>
        </authorList>
    </citation>
    <scope>NUCLEOTIDE SEQUENCE</scope>
    <source>
        <strain evidence="1">MS1.AVA.4</strain>
    </source>
</reference>
<proteinExistence type="predicted"/>
<evidence type="ECO:0000313" key="2">
    <source>
        <dbReference type="Proteomes" id="UP001375539"/>
    </source>
</evidence>
<accession>A0ACC6QGS8</accession>
<protein>
    <submittedName>
        <fullName evidence="1">DUF6415 family natural product biosynthesis protein</fullName>
    </submittedName>
</protein>
<organism evidence="1 2">
    <name type="scientific">Streptomyces pratisoli</name>
    <dbReference type="NCBI Taxonomy" id="3139917"/>
    <lineage>
        <taxon>Bacteria</taxon>
        <taxon>Bacillati</taxon>
        <taxon>Actinomycetota</taxon>
        <taxon>Actinomycetes</taxon>
        <taxon>Kitasatosporales</taxon>
        <taxon>Streptomycetaceae</taxon>
        <taxon>Streptomyces</taxon>
    </lineage>
</organism>
<sequence>MKHDTAHRALGPQAADREPMDLATMRESARRVMGMSEMQPQLNELADRLRDHVQLLVPEIRALIAGLPADDGSAGVARIGVDEAWRRLHTSRGFGPDAAYQHAQRLARSVAALCDHYENLAAR</sequence>
<keyword evidence="2" id="KW-1185">Reference proteome</keyword>
<evidence type="ECO:0000313" key="1">
    <source>
        <dbReference type="EMBL" id="MEJ8657453.1"/>
    </source>
</evidence>
<dbReference type="EMBL" id="JBBKAI010000002">
    <property type="protein sequence ID" value="MEJ8657453.1"/>
    <property type="molecule type" value="Genomic_DNA"/>
</dbReference>
<comment type="caution">
    <text evidence="1">The sequence shown here is derived from an EMBL/GenBank/DDBJ whole genome shotgun (WGS) entry which is preliminary data.</text>
</comment>
<dbReference type="Proteomes" id="UP001375539">
    <property type="component" value="Unassembled WGS sequence"/>
</dbReference>
<gene>
    <name evidence="1" type="ORF">WKI58_13110</name>
</gene>
<name>A0ACC6QGS8_9ACTN</name>